<protein>
    <submittedName>
        <fullName evidence="2">Uncharacterized protein</fullName>
    </submittedName>
</protein>
<feature type="region of interest" description="Disordered" evidence="1">
    <location>
        <begin position="19"/>
        <end position="60"/>
    </location>
</feature>
<dbReference type="Proteomes" id="UP000003843">
    <property type="component" value="Unassembled WGS sequence"/>
</dbReference>
<feature type="compositionally biased region" description="Polar residues" evidence="1">
    <location>
        <begin position="45"/>
        <end position="60"/>
    </location>
</feature>
<sequence length="60" mass="6867">RLSEDLEVLDSRFHGNDEKVTEITKSRDDGASARPSFSRRRESRTSGNGNIQRLSESLRF</sequence>
<organism evidence="2 3">
    <name type="scientific">Neisseria lactamica ATCC 23970</name>
    <dbReference type="NCBI Taxonomy" id="546265"/>
    <lineage>
        <taxon>Bacteria</taxon>
        <taxon>Pseudomonadati</taxon>
        <taxon>Pseudomonadota</taxon>
        <taxon>Betaproteobacteria</taxon>
        <taxon>Neisseriales</taxon>
        <taxon>Neisseriaceae</taxon>
        <taxon>Neisseria</taxon>
    </lineage>
</organism>
<dbReference type="AlphaFoldDB" id="D0W9L1"/>
<proteinExistence type="predicted"/>
<feature type="compositionally biased region" description="Basic and acidic residues" evidence="1">
    <location>
        <begin position="19"/>
        <end position="31"/>
    </location>
</feature>
<evidence type="ECO:0000313" key="3">
    <source>
        <dbReference type="Proteomes" id="UP000003843"/>
    </source>
</evidence>
<evidence type="ECO:0000313" key="2">
    <source>
        <dbReference type="EMBL" id="EEZ75669.1"/>
    </source>
</evidence>
<reference evidence="2 3" key="1">
    <citation type="submission" date="2009-10" db="EMBL/GenBank/DDBJ databases">
        <authorList>
            <person name="Weinstock G."/>
            <person name="Sodergren E."/>
            <person name="Clifton S."/>
            <person name="Fulton L."/>
            <person name="Fulton B."/>
            <person name="Courtney L."/>
            <person name="Fronick C."/>
            <person name="Harrison M."/>
            <person name="Strong C."/>
            <person name="Farmer C."/>
            <person name="Delahaunty K."/>
            <person name="Markovic C."/>
            <person name="Hall O."/>
            <person name="Minx P."/>
            <person name="Tomlinson C."/>
            <person name="Mitreva M."/>
            <person name="Nelson J."/>
            <person name="Hou S."/>
            <person name="Wollam A."/>
            <person name="Pepin K.H."/>
            <person name="Johnson M."/>
            <person name="Bhonagiri V."/>
            <person name="Nash W.E."/>
            <person name="Warren W."/>
            <person name="Chinwalla A."/>
            <person name="Mardis E.R."/>
            <person name="Wilson R.K."/>
        </authorList>
    </citation>
    <scope>NUCLEOTIDE SEQUENCE [LARGE SCALE GENOMIC DNA]</scope>
    <source>
        <strain evidence="2 3">ATCC 23970</strain>
    </source>
</reference>
<comment type="caution">
    <text evidence="2">The sequence shown here is derived from an EMBL/GenBank/DDBJ whole genome shotgun (WGS) entry which is preliminary data.</text>
</comment>
<accession>D0W9L1</accession>
<evidence type="ECO:0000256" key="1">
    <source>
        <dbReference type="SAM" id="MobiDB-lite"/>
    </source>
</evidence>
<gene>
    <name evidence="2" type="ORF">NEILACOT_04223</name>
</gene>
<dbReference type="EMBL" id="ACEQ02000013">
    <property type="protein sequence ID" value="EEZ75669.1"/>
    <property type="molecule type" value="Genomic_DNA"/>
</dbReference>
<name>D0W9L1_NEILA</name>
<feature type="non-terminal residue" evidence="2">
    <location>
        <position position="1"/>
    </location>
</feature>